<dbReference type="EC" id="2.7.8.23" evidence="1"/>
<sequence length="259" mass="29156">MNAFQEFKKLHGQSDPLYIGNVWDVNSALLFEKMGYKAIGTSSAAIAASLGYKDGEVMSFDELLHVVETIKSRTSLPLTVDLEAGYSRDAKEILKNIVQLCKLGVAGINLEDSVVDGGNRRMVDAKEFNETIRFLKSRLLEEGFHIFFNIRTDFFVMGLDNPLKETIARVMLYEKSGADGIFVPCVTDENDIQKIVNSVSLPVNVMAMPNLPVFSTLQELGIKRVSMGPFFYNRMNEWFCHMVESVNEHQSFAPMFSKQ</sequence>
<dbReference type="CDD" id="cd00377">
    <property type="entry name" value="ICL_PEPM"/>
    <property type="match status" value="1"/>
</dbReference>
<dbReference type="PANTHER" id="PTHR42905:SF16">
    <property type="entry name" value="CARBOXYPHOSPHONOENOLPYRUVATE PHOSPHONOMUTASE-LIKE PROTEIN (AFU_ORTHOLOGUE AFUA_5G07230)"/>
    <property type="match status" value="1"/>
</dbReference>
<reference evidence="1" key="1">
    <citation type="submission" date="2018-06" db="EMBL/GenBank/DDBJ databases">
        <authorList>
            <person name="Zhirakovskaya E."/>
        </authorList>
    </citation>
    <scope>NUCLEOTIDE SEQUENCE</scope>
</reference>
<dbReference type="InterPro" id="IPR039556">
    <property type="entry name" value="ICL/PEPM"/>
</dbReference>
<keyword evidence="1" id="KW-0808">Transferase</keyword>
<dbReference type="PANTHER" id="PTHR42905">
    <property type="entry name" value="PHOSPHOENOLPYRUVATE CARBOXYLASE"/>
    <property type="match status" value="1"/>
</dbReference>
<accession>A0A3B0W7Q9</accession>
<gene>
    <name evidence="1" type="ORF">MNBD_GAMMA03-1314</name>
</gene>
<dbReference type="SUPFAM" id="SSF51621">
    <property type="entry name" value="Phosphoenolpyruvate/pyruvate domain"/>
    <property type="match status" value="1"/>
</dbReference>
<dbReference type="AlphaFoldDB" id="A0A3B0W7Q9"/>
<dbReference type="InterPro" id="IPR015813">
    <property type="entry name" value="Pyrv/PenolPyrv_kinase-like_dom"/>
</dbReference>
<proteinExistence type="predicted"/>
<name>A0A3B0W7Q9_9ZZZZ</name>
<organism evidence="1">
    <name type="scientific">hydrothermal vent metagenome</name>
    <dbReference type="NCBI Taxonomy" id="652676"/>
    <lineage>
        <taxon>unclassified sequences</taxon>
        <taxon>metagenomes</taxon>
        <taxon>ecological metagenomes</taxon>
    </lineage>
</organism>
<protein>
    <submittedName>
        <fullName evidence="1">Probable carboxyvinyl-carboxyphosphonate phosphorylmutase</fullName>
        <ecNumber evidence="1">2.7.8.23</ecNumber>
    </submittedName>
</protein>
<dbReference type="GO" id="GO:0008807">
    <property type="term" value="F:carboxyvinyl-carboxyphosphonate phosphorylmutase activity"/>
    <property type="evidence" value="ECO:0007669"/>
    <property type="project" value="UniProtKB-EC"/>
</dbReference>
<dbReference type="EMBL" id="UOFC01000208">
    <property type="protein sequence ID" value="VAW48470.1"/>
    <property type="molecule type" value="Genomic_DNA"/>
</dbReference>
<dbReference type="Pfam" id="PF13714">
    <property type="entry name" value="PEP_mutase"/>
    <property type="match status" value="1"/>
</dbReference>
<dbReference type="InterPro" id="IPR040442">
    <property type="entry name" value="Pyrv_kinase-like_dom_sf"/>
</dbReference>
<evidence type="ECO:0000313" key="1">
    <source>
        <dbReference type="EMBL" id="VAW48470.1"/>
    </source>
</evidence>
<dbReference type="Gene3D" id="3.20.20.60">
    <property type="entry name" value="Phosphoenolpyruvate-binding domains"/>
    <property type="match status" value="1"/>
</dbReference>